<evidence type="ECO:0000313" key="3">
    <source>
        <dbReference type="Proteomes" id="UP001219584"/>
    </source>
</evidence>
<sequence length="548" mass="61367">MVINTQQLLSAYEDAQAFVNDQGELLEKFGPIAHIFEEKKKKADAVIMIYGVYNAGKSTLINALLGKEVAATDDVPLTDRVSAYPWRTYDILDTPGVDAPIEHENVTREHMLKADVVIFVVDPLGTAEELKTLQVLMDLVQEGKQVFLVFNEKKPLPENDYIRLKDQTRLRLQELAAARCLVDVLKDIPMVKINAKRALQGYLNEQPKLVELSGLPMLEKQLIAFLQNISSDEIYGRLKLQLSQFLQEYVQLLQGRAQSGAGRKYDKLLRNVGLEKSRLAHSMARELSRQRQRIHDKSKACIRTSPDDCQTQIEKMMMQAAEDVCTTLTYEVQAFVATIENEIDEVQSALPHLVLAQQTVKLPDIDAAGGGPEYDAMASASSFDSAALKGAVHQIGSLAKPEHIVSGLKLVKDVMPTLMKGIGAKTMEKWAAQLTSKWIPYVGIVYTVGETLYSLFSKDPEEESLRKQHAEQQQANERAIQQIDDFALELADGFEMSMREAMTKEVEKFFTNIAAQVEMLRHGFNETEQANSQRLGQLLAIQQQVSDA</sequence>
<dbReference type="Pfam" id="PF01926">
    <property type="entry name" value="MMR_HSR1"/>
    <property type="match status" value="1"/>
</dbReference>
<keyword evidence="3" id="KW-1185">Reference proteome</keyword>
<dbReference type="RefSeq" id="WP_278316705.1">
    <property type="nucleotide sequence ID" value="NZ_CP121464.1"/>
</dbReference>
<dbReference type="EMBL" id="CP121464">
    <property type="protein sequence ID" value="WFR78552.1"/>
    <property type="molecule type" value="Genomic_DNA"/>
</dbReference>
<dbReference type="Gene3D" id="3.40.50.300">
    <property type="entry name" value="P-loop containing nucleotide triphosphate hydrolases"/>
    <property type="match status" value="1"/>
</dbReference>
<protein>
    <submittedName>
        <fullName evidence="2">50S ribosome-binding GTPase</fullName>
    </submittedName>
</protein>
<dbReference type="PANTHER" id="PTHR42714">
    <property type="entry name" value="TRNA MODIFICATION GTPASE GTPBP3"/>
    <property type="match status" value="1"/>
</dbReference>
<dbReference type="Proteomes" id="UP001219584">
    <property type="component" value="Chromosome"/>
</dbReference>
<organism evidence="2 3">
    <name type="scientific">Janthinobacterium rivuli</name>
    <dbReference type="NCBI Taxonomy" id="2751478"/>
    <lineage>
        <taxon>Bacteria</taxon>
        <taxon>Pseudomonadati</taxon>
        <taxon>Pseudomonadota</taxon>
        <taxon>Betaproteobacteria</taxon>
        <taxon>Burkholderiales</taxon>
        <taxon>Oxalobacteraceae</taxon>
        <taxon>Janthinobacterium</taxon>
    </lineage>
</organism>
<dbReference type="PANTHER" id="PTHR42714:SF2">
    <property type="entry name" value="TRNA MODIFICATION GTPASE GTPBP3, MITOCHONDRIAL"/>
    <property type="match status" value="1"/>
</dbReference>
<dbReference type="InterPro" id="IPR027417">
    <property type="entry name" value="P-loop_NTPase"/>
</dbReference>
<proteinExistence type="predicted"/>
<gene>
    <name evidence="2" type="ORF">P9875_23035</name>
</gene>
<accession>A0ABY8I3F1</accession>
<evidence type="ECO:0000259" key="1">
    <source>
        <dbReference type="Pfam" id="PF01926"/>
    </source>
</evidence>
<name>A0ABY8I3F1_9BURK</name>
<reference evidence="2 3" key="1">
    <citation type="submission" date="2023-04" db="EMBL/GenBank/DDBJ databases">
        <title>Nanopore sequencing of Janthinobacterium from water.</title>
        <authorList>
            <person name="Ciuchcinski K."/>
            <person name="Rokowska A."/>
            <person name="Dziewit L."/>
        </authorList>
    </citation>
    <scope>NUCLEOTIDE SEQUENCE [LARGE SCALE GENOMIC DNA]</scope>
    <source>
        <strain evidence="2 3">DEMB2</strain>
    </source>
</reference>
<evidence type="ECO:0000313" key="2">
    <source>
        <dbReference type="EMBL" id="WFR78552.1"/>
    </source>
</evidence>
<dbReference type="SUPFAM" id="SSF52540">
    <property type="entry name" value="P-loop containing nucleoside triphosphate hydrolases"/>
    <property type="match status" value="1"/>
</dbReference>
<feature type="domain" description="G" evidence="1">
    <location>
        <begin position="47"/>
        <end position="151"/>
    </location>
</feature>
<dbReference type="InterPro" id="IPR006073">
    <property type="entry name" value="GTP-bd"/>
</dbReference>